<evidence type="ECO:0000259" key="12">
    <source>
        <dbReference type="Pfam" id="PF13609"/>
    </source>
</evidence>
<feature type="signal peptide" evidence="11">
    <location>
        <begin position="1"/>
        <end position="19"/>
    </location>
</feature>
<proteinExistence type="predicted"/>
<dbReference type="PRINTS" id="PR00182">
    <property type="entry name" value="ECOLNEIPORIN"/>
</dbReference>
<keyword evidence="5" id="KW-0812">Transmembrane</keyword>
<evidence type="ECO:0000313" key="13">
    <source>
        <dbReference type="EMBL" id="MEQ6292317.1"/>
    </source>
</evidence>
<keyword evidence="6 11" id="KW-0732">Signal</keyword>
<evidence type="ECO:0000313" key="14">
    <source>
        <dbReference type="Proteomes" id="UP001433638"/>
    </source>
</evidence>
<evidence type="ECO:0000256" key="6">
    <source>
        <dbReference type="ARBA" id="ARBA00022729"/>
    </source>
</evidence>
<dbReference type="PANTHER" id="PTHR34501:SF9">
    <property type="entry name" value="MAJOR OUTER MEMBRANE PROTEIN P.IA"/>
    <property type="match status" value="1"/>
</dbReference>
<evidence type="ECO:0000256" key="11">
    <source>
        <dbReference type="SAM" id="SignalP"/>
    </source>
</evidence>
<protein>
    <submittedName>
        <fullName evidence="13">Porin</fullName>
    </submittedName>
</protein>
<dbReference type="CDD" id="cd00342">
    <property type="entry name" value="gram_neg_porins"/>
    <property type="match status" value="1"/>
</dbReference>
<evidence type="ECO:0000256" key="10">
    <source>
        <dbReference type="ARBA" id="ARBA00023237"/>
    </source>
</evidence>
<dbReference type="EMBL" id="JBEFLD010000010">
    <property type="protein sequence ID" value="MEQ6292317.1"/>
    <property type="molecule type" value="Genomic_DNA"/>
</dbReference>
<feature type="domain" description="Porin" evidence="12">
    <location>
        <begin position="8"/>
        <end position="343"/>
    </location>
</feature>
<evidence type="ECO:0000256" key="7">
    <source>
        <dbReference type="ARBA" id="ARBA00023065"/>
    </source>
</evidence>
<sequence>MKKLIVLATLAALPAVALADVTISGDIGVSIVNYNHKDGDKTSENAMNRQTGQIVFSGSEDVGNGLKAIWQVANRIDASGDEKNSWGGRDTFVGLQGEFGKVRFGKLSNPANSGYSRQEPFNEISIHGDGVGAVAEQRTANTIRFDSANYAGFEFAASAQLRPESTGHSTSAVAYVNDAGTPADTTDDFADIKLVDAYNAAAPHVWGAGVKYANGPFSANYSYTKLVDTELTLDSDAEASAVAGSNTRVHVVSANYAIGDLTLGLGYANAKVTADDGSFGKQAGWGVTATYALGNLTPKVSYWKEGKLKTEDGDALGSYNVFSVGADYALSKRTSAGVEFQFQGARKDYSDNTKSGKKNTSAVYLTHAF</sequence>
<keyword evidence="8" id="KW-0626">Porin</keyword>
<evidence type="ECO:0000256" key="9">
    <source>
        <dbReference type="ARBA" id="ARBA00023136"/>
    </source>
</evidence>
<keyword evidence="4" id="KW-1134">Transmembrane beta strand</keyword>
<evidence type="ECO:0000256" key="3">
    <source>
        <dbReference type="ARBA" id="ARBA00022448"/>
    </source>
</evidence>
<keyword evidence="7" id="KW-0406">Ion transport</keyword>
<comment type="caution">
    <text evidence="13">The sequence shown here is derived from an EMBL/GenBank/DDBJ whole genome shotgun (WGS) entry which is preliminary data.</text>
</comment>
<dbReference type="InterPro" id="IPR001702">
    <property type="entry name" value="Porin_Gram-ve"/>
</dbReference>
<gene>
    <name evidence="13" type="ORF">ABNW52_17030</name>
</gene>
<comment type="subcellular location">
    <subcellularLocation>
        <location evidence="1">Cell outer membrane</location>
        <topology evidence="1">Multi-pass membrane protein</topology>
    </subcellularLocation>
</comment>
<dbReference type="InterPro" id="IPR002299">
    <property type="entry name" value="Porin_Neis"/>
</dbReference>
<evidence type="ECO:0000256" key="5">
    <source>
        <dbReference type="ARBA" id="ARBA00022692"/>
    </source>
</evidence>
<feature type="chain" id="PRO_5045374704" evidence="11">
    <location>
        <begin position="20"/>
        <end position="369"/>
    </location>
</feature>
<keyword evidence="3" id="KW-0813">Transport</keyword>
<accession>A0ABV1M7Z5</accession>
<dbReference type="InterPro" id="IPR050298">
    <property type="entry name" value="Gram-neg_bact_OMP"/>
</dbReference>
<evidence type="ECO:0000256" key="1">
    <source>
        <dbReference type="ARBA" id="ARBA00004571"/>
    </source>
</evidence>
<dbReference type="RefSeq" id="WP_349590421.1">
    <property type="nucleotide sequence ID" value="NZ_JBEFLD010000010.1"/>
</dbReference>
<dbReference type="InterPro" id="IPR023614">
    <property type="entry name" value="Porin_dom_sf"/>
</dbReference>
<organism evidence="13 14">
    <name type="scientific">Vogesella oryzagri</name>
    <dbReference type="NCBI Taxonomy" id="3160864"/>
    <lineage>
        <taxon>Bacteria</taxon>
        <taxon>Pseudomonadati</taxon>
        <taxon>Pseudomonadota</taxon>
        <taxon>Betaproteobacteria</taxon>
        <taxon>Neisseriales</taxon>
        <taxon>Chromobacteriaceae</taxon>
        <taxon>Vogesella</taxon>
    </lineage>
</organism>
<dbReference type="PRINTS" id="PR00184">
    <property type="entry name" value="NEISSPPORIN"/>
</dbReference>
<name>A0ABV1M7Z5_9NEIS</name>
<dbReference type="Pfam" id="PF13609">
    <property type="entry name" value="Porin_4"/>
    <property type="match status" value="1"/>
</dbReference>
<evidence type="ECO:0000256" key="8">
    <source>
        <dbReference type="ARBA" id="ARBA00023114"/>
    </source>
</evidence>
<dbReference type="PANTHER" id="PTHR34501">
    <property type="entry name" value="PROTEIN YDDL-RELATED"/>
    <property type="match status" value="1"/>
</dbReference>
<dbReference type="Proteomes" id="UP001433638">
    <property type="component" value="Unassembled WGS sequence"/>
</dbReference>
<evidence type="ECO:0000256" key="2">
    <source>
        <dbReference type="ARBA" id="ARBA00011233"/>
    </source>
</evidence>
<dbReference type="InterPro" id="IPR033900">
    <property type="entry name" value="Gram_neg_porin_domain"/>
</dbReference>
<keyword evidence="14" id="KW-1185">Reference proteome</keyword>
<comment type="subunit">
    <text evidence="2">Homotrimer.</text>
</comment>
<dbReference type="SUPFAM" id="SSF56935">
    <property type="entry name" value="Porins"/>
    <property type="match status" value="1"/>
</dbReference>
<keyword evidence="10" id="KW-0998">Cell outer membrane</keyword>
<dbReference type="Gene3D" id="2.40.160.10">
    <property type="entry name" value="Porin"/>
    <property type="match status" value="1"/>
</dbReference>
<reference evidence="13" key="1">
    <citation type="submission" date="2024-06" db="EMBL/GenBank/DDBJ databases">
        <title>Genome sequence of Vogesella sp. MAHUQ-64.</title>
        <authorList>
            <person name="Huq M.A."/>
        </authorList>
    </citation>
    <scope>NUCLEOTIDE SEQUENCE</scope>
    <source>
        <strain evidence="13">MAHUQ-64</strain>
    </source>
</reference>
<keyword evidence="9" id="KW-0472">Membrane</keyword>
<evidence type="ECO:0000256" key="4">
    <source>
        <dbReference type="ARBA" id="ARBA00022452"/>
    </source>
</evidence>